<organism evidence="2 3">
    <name type="scientific">Brachionus plicatilis</name>
    <name type="common">Marine rotifer</name>
    <name type="synonym">Brachionus muelleri</name>
    <dbReference type="NCBI Taxonomy" id="10195"/>
    <lineage>
        <taxon>Eukaryota</taxon>
        <taxon>Metazoa</taxon>
        <taxon>Spiralia</taxon>
        <taxon>Gnathifera</taxon>
        <taxon>Rotifera</taxon>
        <taxon>Eurotatoria</taxon>
        <taxon>Monogononta</taxon>
        <taxon>Pseudotrocha</taxon>
        <taxon>Ploima</taxon>
        <taxon>Brachionidae</taxon>
        <taxon>Brachionus</taxon>
    </lineage>
</organism>
<proteinExistence type="predicted"/>
<dbReference type="OrthoDB" id="626167at2759"/>
<reference evidence="2 3" key="1">
    <citation type="journal article" date="2018" name="Sci. Rep.">
        <title>Genomic signatures of local adaptation to the degree of environmental predictability in rotifers.</title>
        <authorList>
            <person name="Franch-Gras L."/>
            <person name="Hahn C."/>
            <person name="Garcia-Roger E.M."/>
            <person name="Carmona M.J."/>
            <person name="Serra M."/>
            <person name="Gomez A."/>
        </authorList>
    </citation>
    <scope>NUCLEOTIDE SEQUENCE [LARGE SCALE GENOMIC DNA]</scope>
    <source>
        <strain evidence="2">HYR1</strain>
    </source>
</reference>
<dbReference type="Gene3D" id="3.40.50.300">
    <property type="entry name" value="P-loop containing nucleotide triphosphate hydrolases"/>
    <property type="match status" value="1"/>
</dbReference>
<protein>
    <submittedName>
        <fullName evidence="2">Tetratricopeptide repeat</fullName>
    </submittedName>
</protein>
<accession>A0A3M7QYM5</accession>
<keyword evidence="3" id="KW-1185">Reference proteome</keyword>
<dbReference type="Gene3D" id="1.25.40.10">
    <property type="entry name" value="Tetratricopeptide repeat domain"/>
    <property type="match status" value="2"/>
</dbReference>
<dbReference type="AlphaFoldDB" id="A0A3M7QYM5"/>
<dbReference type="SMART" id="SM00028">
    <property type="entry name" value="TPR"/>
    <property type="match status" value="4"/>
</dbReference>
<dbReference type="STRING" id="10195.A0A3M7QYM5"/>
<dbReference type="Pfam" id="PF13374">
    <property type="entry name" value="TPR_10"/>
    <property type="match status" value="1"/>
</dbReference>
<dbReference type="EMBL" id="REGN01004773">
    <property type="protein sequence ID" value="RNA16201.1"/>
    <property type="molecule type" value="Genomic_DNA"/>
</dbReference>
<dbReference type="PANTHER" id="PTHR19959">
    <property type="entry name" value="KINESIN LIGHT CHAIN"/>
    <property type="match status" value="1"/>
</dbReference>
<evidence type="ECO:0000313" key="2">
    <source>
        <dbReference type="EMBL" id="RNA16201.1"/>
    </source>
</evidence>
<feature type="non-terminal residue" evidence="2">
    <location>
        <position position="640"/>
    </location>
</feature>
<evidence type="ECO:0000313" key="3">
    <source>
        <dbReference type="Proteomes" id="UP000276133"/>
    </source>
</evidence>
<dbReference type="SUPFAM" id="SSF52540">
    <property type="entry name" value="P-loop containing nucleoside triphosphate hydrolases"/>
    <property type="match status" value="1"/>
</dbReference>
<sequence>MDQSLNFDRLKELFLRLIFISRQDVKSKISTLKGDKKTLNFEHNLGEEVKFASRGNKLEEIISIFEKKDCVLLYGPKGFGKTTIAKKIGFDEINKNSNVRIFNSENQVILRNQYEHFVSNCLDIKNERFELNELIDIANNVITKSEVKTFFIFDNIEEFSTVKPYICNILKNNYIKILITAKNKDVIDFIEVGKIKEDFFNLKEPFEFINENSKIKFMQNDIDKIVQLLKINYQINPKELEIDLKYLNENYCFNRNAIEMIKTEKANIVYVFEKLVKEKDLLKSICFLNSDKISIEILKEIQVIENMEYLNDLKKYGLTDVNLQERNISIHRLVRKDAKLFFKSERLEKKIKSVQDFVKKENQESEECIEHLTVIDNEKTIDKQNLKDIKIEMKKTLHKYFSKKCNCEFRKSHKIIIKAYEIRKKLNKDADHSEIAKSLNSLTVSYRRLGDNQTALKHNLQANEMRKRLYKDLDHSEIARSLHNLAVYYERHGDDQKAKNFYLQAYEMRISFYNDLDHSEIAESFNSLAVSYRSLGDIQTALKYDLQAYEMRKRLYKDADHSEIAGSLNNLAVNYERLGDDQKAKNFYLQAYEMRIRLYNDADHFEIAESLNSLAVNYIGLGDIQTALKYNLQAYEMRKR</sequence>
<dbReference type="InterPro" id="IPR002182">
    <property type="entry name" value="NB-ARC"/>
</dbReference>
<dbReference type="InterPro" id="IPR027417">
    <property type="entry name" value="P-loop_NTPase"/>
</dbReference>
<dbReference type="Proteomes" id="UP000276133">
    <property type="component" value="Unassembled WGS sequence"/>
</dbReference>
<evidence type="ECO:0000259" key="1">
    <source>
        <dbReference type="Pfam" id="PF00931"/>
    </source>
</evidence>
<dbReference type="InterPro" id="IPR019734">
    <property type="entry name" value="TPR_rpt"/>
</dbReference>
<dbReference type="InterPro" id="IPR011990">
    <property type="entry name" value="TPR-like_helical_dom_sf"/>
</dbReference>
<feature type="domain" description="NB-ARC" evidence="1">
    <location>
        <begin position="66"/>
        <end position="210"/>
    </location>
</feature>
<dbReference type="Pfam" id="PF13424">
    <property type="entry name" value="TPR_12"/>
    <property type="match status" value="2"/>
</dbReference>
<dbReference type="SUPFAM" id="SSF48452">
    <property type="entry name" value="TPR-like"/>
    <property type="match status" value="1"/>
</dbReference>
<dbReference type="PANTHER" id="PTHR19959:SF119">
    <property type="entry name" value="FUNGAL LIPASE-LIKE DOMAIN-CONTAINING PROTEIN"/>
    <property type="match status" value="1"/>
</dbReference>
<gene>
    <name evidence="2" type="ORF">BpHYR1_028548</name>
</gene>
<name>A0A3M7QYM5_BRAPC</name>
<dbReference type="Pfam" id="PF00931">
    <property type="entry name" value="NB-ARC"/>
    <property type="match status" value="1"/>
</dbReference>
<comment type="caution">
    <text evidence="2">The sequence shown here is derived from an EMBL/GenBank/DDBJ whole genome shotgun (WGS) entry which is preliminary data.</text>
</comment>